<feature type="domain" description="ABC3 transporter permease C-terminal" evidence="8">
    <location>
        <begin position="272"/>
        <end position="398"/>
    </location>
</feature>
<dbReference type="GO" id="GO:0098797">
    <property type="term" value="C:plasma membrane protein complex"/>
    <property type="evidence" value="ECO:0007669"/>
    <property type="project" value="TreeGrafter"/>
</dbReference>
<evidence type="ECO:0000313" key="11">
    <source>
        <dbReference type="Proteomes" id="UP000032233"/>
    </source>
</evidence>
<dbReference type="STRING" id="1429043.X474_11430"/>
<proteinExistence type="inferred from homology"/>
<dbReference type="InterPro" id="IPR003838">
    <property type="entry name" value="ABC3_permease_C"/>
</dbReference>
<sequence length="406" mass="44483">MRLRMAWRNVWRNRKRTLVIMTAVVIGVWSMVLLGALMQGMASNMVKNGIATLTGHIKIQNPVYRSDPVIQNSLKDPDPIYKTLCQNLPRGSLWVKRIKVNAIASNAHNNSGVTLVGIEPGKEARISFYGDSLSQGRKLKPGEKYGIFVGQALLAKFNTKPGRKLVLMSQDTQGGIASRAFRIKGVFRAELKATEKRYVFISLAAARSMLKLKKNISEISILLPQREQSREVAAKLDGLLPKGIQVLTWQELLPLLASYLKMMGSFTAIWYLVVFIAMAFGIVNTSLMAVMDRIREFGLFKALGMSPWRIVSQVMAESGIILFIGMALGSGLGILSVALLARTGIDLSALAEAQQYLKMTKVIYPALNPGDLIGANAVVLVLGLLVSTYPAAKAARITAREAMGHI</sequence>
<keyword evidence="4 7" id="KW-0812">Transmembrane</keyword>
<evidence type="ECO:0000256" key="2">
    <source>
        <dbReference type="ARBA" id="ARBA00005236"/>
    </source>
</evidence>
<dbReference type="InterPro" id="IPR051447">
    <property type="entry name" value="Lipoprotein-release_system"/>
</dbReference>
<evidence type="ECO:0000256" key="5">
    <source>
        <dbReference type="ARBA" id="ARBA00022989"/>
    </source>
</evidence>
<evidence type="ECO:0000256" key="7">
    <source>
        <dbReference type="SAM" id="Phobius"/>
    </source>
</evidence>
<accession>A0A0D2GG11</accession>
<evidence type="ECO:0000256" key="3">
    <source>
        <dbReference type="ARBA" id="ARBA00022475"/>
    </source>
</evidence>
<evidence type="ECO:0000256" key="1">
    <source>
        <dbReference type="ARBA" id="ARBA00004651"/>
    </source>
</evidence>
<keyword evidence="11" id="KW-1185">Reference proteome</keyword>
<keyword evidence="3" id="KW-1003">Cell membrane</keyword>
<evidence type="ECO:0000313" key="10">
    <source>
        <dbReference type="EMBL" id="KIX13862.1"/>
    </source>
</evidence>
<feature type="transmembrane region" description="Helical" evidence="7">
    <location>
        <begin position="372"/>
        <end position="392"/>
    </location>
</feature>
<comment type="subcellular location">
    <subcellularLocation>
        <location evidence="1">Cell membrane</location>
        <topology evidence="1">Multi-pass membrane protein</topology>
    </subcellularLocation>
</comment>
<feature type="transmembrane region" description="Helical" evidence="7">
    <location>
        <begin position="268"/>
        <end position="291"/>
    </location>
</feature>
<dbReference type="EMBL" id="AZAC01000014">
    <property type="protein sequence ID" value="KIX13862.1"/>
    <property type="molecule type" value="Genomic_DNA"/>
</dbReference>
<dbReference type="OrthoDB" id="9809768at2"/>
<dbReference type="PANTHER" id="PTHR30489:SF0">
    <property type="entry name" value="LIPOPROTEIN-RELEASING SYSTEM TRANSMEMBRANE PROTEIN LOLE"/>
    <property type="match status" value="1"/>
</dbReference>
<dbReference type="AlphaFoldDB" id="A0A0D2GG11"/>
<dbReference type="RefSeq" id="WP_044348682.1">
    <property type="nucleotide sequence ID" value="NZ_AZAC01000014.1"/>
</dbReference>
<feature type="domain" description="MacB-like periplasmic core" evidence="9">
    <location>
        <begin position="17"/>
        <end position="237"/>
    </location>
</feature>
<gene>
    <name evidence="10" type="ORF">X474_11430</name>
</gene>
<evidence type="ECO:0000256" key="4">
    <source>
        <dbReference type="ARBA" id="ARBA00022692"/>
    </source>
</evidence>
<feature type="transmembrane region" description="Helical" evidence="7">
    <location>
        <begin position="319"/>
        <end position="341"/>
    </location>
</feature>
<comment type="similarity">
    <text evidence="2">Belongs to the ABC-4 integral membrane protein family. LolC/E subfamily.</text>
</comment>
<evidence type="ECO:0008006" key="12">
    <source>
        <dbReference type="Google" id="ProtNLM"/>
    </source>
</evidence>
<evidence type="ECO:0000259" key="9">
    <source>
        <dbReference type="Pfam" id="PF12704"/>
    </source>
</evidence>
<organism evidence="10 11">
    <name type="scientific">Dethiosulfatarculus sandiegensis</name>
    <dbReference type="NCBI Taxonomy" id="1429043"/>
    <lineage>
        <taxon>Bacteria</taxon>
        <taxon>Pseudomonadati</taxon>
        <taxon>Thermodesulfobacteriota</taxon>
        <taxon>Desulfarculia</taxon>
        <taxon>Desulfarculales</taxon>
        <taxon>Desulfarculaceae</taxon>
        <taxon>Dethiosulfatarculus</taxon>
    </lineage>
</organism>
<dbReference type="Pfam" id="PF02687">
    <property type="entry name" value="FtsX"/>
    <property type="match status" value="1"/>
</dbReference>
<dbReference type="InParanoid" id="A0A0D2GG11"/>
<comment type="caution">
    <text evidence="10">The sequence shown here is derived from an EMBL/GenBank/DDBJ whole genome shotgun (WGS) entry which is preliminary data.</text>
</comment>
<evidence type="ECO:0000259" key="8">
    <source>
        <dbReference type="Pfam" id="PF02687"/>
    </source>
</evidence>
<reference evidence="10 11" key="1">
    <citation type="submission" date="2013-11" db="EMBL/GenBank/DDBJ databases">
        <title>Metagenomic analysis of a methanogenic consortium involved in long chain n-alkane degradation.</title>
        <authorList>
            <person name="Davidova I.A."/>
            <person name="Callaghan A.V."/>
            <person name="Wawrik B."/>
            <person name="Pruitt S."/>
            <person name="Marks C."/>
            <person name="Duncan K.E."/>
            <person name="Suflita J.M."/>
        </authorList>
    </citation>
    <scope>NUCLEOTIDE SEQUENCE [LARGE SCALE GENOMIC DNA]</scope>
    <source>
        <strain evidence="10 11">SPR</strain>
    </source>
</reference>
<dbReference type="Proteomes" id="UP000032233">
    <property type="component" value="Unassembled WGS sequence"/>
</dbReference>
<name>A0A0D2GG11_9BACT</name>
<keyword evidence="5 7" id="KW-1133">Transmembrane helix</keyword>
<protein>
    <recommendedName>
        <fullName evidence="12">ABC transporter permease</fullName>
    </recommendedName>
</protein>
<dbReference type="GO" id="GO:0044874">
    <property type="term" value="P:lipoprotein localization to outer membrane"/>
    <property type="evidence" value="ECO:0007669"/>
    <property type="project" value="TreeGrafter"/>
</dbReference>
<dbReference type="PANTHER" id="PTHR30489">
    <property type="entry name" value="LIPOPROTEIN-RELEASING SYSTEM TRANSMEMBRANE PROTEIN LOLE"/>
    <property type="match status" value="1"/>
</dbReference>
<dbReference type="Pfam" id="PF12704">
    <property type="entry name" value="MacB_PCD"/>
    <property type="match status" value="1"/>
</dbReference>
<feature type="transmembrane region" description="Helical" evidence="7">
    <location>
        <begin position="20"/>
        <end position="38"/>
    </location>
</feature>
<keyword evidence="6 7" id="KW-0472">Membrane</keyword>
<dbReference type="InterPro" id="IPR025857">
    <property type="entry name" value="MacB_PCD"/>
</dbReference>
<evidence type="ECO:0000256" key="6">
    <source>
        <dbReference type="ARBA" id="ARBA00023136"/>
    </source>
</evidence>